<evidence type="ECO:0000256" key="2">
    <source>
        <dbReference type="ARBA" id="ARBA00004286"/>
    </source>
</evidence>
<gene>
    <name evidence="8" type="primary">LOC115221273</name>
</gene>
<sequence length="1000" mass="114131">MSECVMSSSGRPGMGPITLPAVAWFEFLLDESLLEKHLNELNPDPTPGQMIVLFMQQAETHSNAALPTHNKTNSELSNNHTGSADIKSEDIPEIKMPGFNKKVKALKILALKVAAFLKWDLEVLSKSLPLTMTQTLLLELVRTCVGSGSIEKVNTVQDYDNLSDEAAFSMQLFHRWSIETVVMDTFPNRPQKTSFVSVPGVQETMFTLAGINESLIRLLKDQIKSSVENLQTFLQCCRNIKVPTLSYFSIPTENTDPLENVSDHCVNVSVNEFKTQVSYSLGMYFFQLEEYSEAYEMFKITEESFVPRGYYCRVNDEHLRGYLVACRNMLSVSLPSSYTLSHFERAEESKTKNYEGLIDILMEDNIKKELSKEYRHQLFEEISRKPVSDISMLSFQVNACNIVSEVMDGKVVISAFMDEMRSEGQKGAEFLLSVLSHAIKASNDTQREYLKGFTGYLAQLLPRETKFVALLTKSDVYSYLTENERVEMLNFEDREDVFCEEISCDYGTMSYPDSVSAVSEAERQILYECNPQKVEDLIIKLTQKWGRHPNQIMALTDWQVPKPLRQMLESMPSSMQQTYAYILVGKSRHCLKLKAYNMARDLLTSAMMAIKDYNFALTKHHQYQMLLVDLYQADSSVCSNDKLHELANKAKSCLNTVRSGQDTPPTPEVVEQAAVFLLNVKDWEYLSNMEGSSNGFIEVSLLLARACKEINGTKTARKPARDFWEAVGNIFSDNLSQKRSITGRETMIHRNNSLAVMSKESFCQFIKKIKEPTILSFLISCLTKLYNILKDNISSEIFSNYITIWPTNINNSAMDTAALAECVSLLMHHALSQDPLNPSWLRTEADIQFAHNQYSCAMKYYLEAGLAASNYFSIPVPHPIYDEQVYRKMIKCCSYLQCHTQVAILCQFLENIDYTTAFKALQETTIYDAQDIYYYFIWDLSILEFLSHLHAKRGEQVKKQQVMKALGQMDLNVCNPEDILQEATQHRKNNFLRSLAKLYL</sequence>
<organism evidence="7 8">
    <name type="scientific">Octopus sinensis</name>
    <name type="common">East Asian common octopus</name>
    <dbReference type="NCBI Taxonomy" id="2607531"/>
    <lineage>
        <taxon>Eukaryota</taxon>
        <taxon>Metazoa</taxon>
        <taxon>Spiralia</taxon>
        <taxon>Lophotrochozoa</taxon>
        <taxon>Mollusca</taxon>
        <taxon>Cephalopoda</taxon>
        <taxon>Coleoidea</taxon>
        <taxon>Octopodiformes</taxon>
        <taxon>Octopoda</taxon>
        <taxon>Incirrata</taxon>
        <taxon>Octopodidae</taxon>
        <taxon>Octopus</taxon>
    </lineage>
</organism>
<proteinExistence type="inferred from homology"/>
<evidence type="ECO:0000256" key="4">
    <source>
        <dbReference type="ARBA" id="ARBA00022454"/>
    </source>
</evidence>
<comment type="subcellular location">
    <subcellularLocation>
        <location evidence="2">Chromosome</location>
    </subcellularLocation>
    <subcellularLocation>
        <location evidence="1">Nucleus</location>
    </subcellularLocation>
</comment>
<dbReference type="Proteomes" id="UP000515154">
    <property type="component" value="Linkage group LG18"/>
</dbReference>
<evidence type="ECO:0000256" key="3">
    <source>
        <dbReference type="ARBA" id="ARBA00007147"/>
    </source>
</evidence>
<comment type="similarity">
    <text evidence="3">Belongs to the Integrator subunit 8 family.</text>
</comment>
<dbReference type="Pfam" id="PF25756">
    <property type="entry name" value="TPR_INTS8"/>
    <property type="match status" value="1"/>
</dbReference>
<evidence type="ECO:0000313" key="7">
    <source>
        <dbReference type="Proteomes" id="UP000515154"/>
    </source>
</evidence>
<evidence type="ECO:0000313" key="8">
    <source>
        <dbReference type="RefSeq" id="XP_036366929.1"/>
    </source>
</evidence>
<dbReference type="InterPro" id="IPR038751">
    <property type="entry name" value="INTS8"/>
</dbReference>
<dbReference type="PANTHER" id="PTHR13350">
    <property type="entry name" value="INTEGRATOR COMPLEX SUBUNIT 8"/>
    <property type="match status" value="1"/>
</dbReference>
<feature type="domain" description="INTS8 TPR repeats" evidence="6">
    <location>
        <begin position="519"/>
        <end position="999"/>
    </location>
</feature>
<keyword evidence="7" id="KW-1185">Reference proteome</keyword>
<dbReference type="AlphaFoldDB" id="A0A7E6FGS7"/>
<name>A0A7E6FGS7_9MOLL</name>
<dbReference type="GO" id="GO:0032039">
    <property type="term" value="C:integrator complex"/>
    <property type="evidence" value="ECO:0007669"/>
    <property type="project" value="TreeGrafter"/>
</dbReference>
<reference evidence="8" key="1">
    <citation type="submission" date="2025-08" db="UniProtKB">
        <authorList>
            <consortium name="RefSeq"/>
        </authorList>
    </citation>
    <scope>IDENTIFICATION</scope>
</reference>
<dbReference type="PANTHER" id="PTHR13350:SF1">
    <property type="entry name" value="INTEGRATOR COMPLEX SUBUNIT 8"/>
    <property type="match status" value="1"/>
</dbReference>
<keyword evidence="5" id="KW-0539">Nucleus</keyword>
<dbReference type="GO" id="GO:0034472">
    <property type="term" value="P:snRNA 3'-end processing"/>
    <property type="evidence" value="ECO:0007669"/>
    <property type="project" value="InterPro"/>
</dbReference>
<keyword evidence="4" id="KW-0158">Chromosome</keyword>
<accession>A0A7E6FGS7</accession>
<evidence type="ECO:0000259" key="6">
    <source>
        <dbReference type="Pfam" id="PF25756"/>
    </source>
</evidence>
<protein>
    <submittedName>
        <fullName evidence="8">Integrator complex subunit 8 isoform X3</fullName>
    </submittedName>
</protein>
<dbReference type="GO" id="GO:0005694">
    <property type="term" value="C:chromosome"/>
    <property type="evidence" value="ECO:0007669"/>
    <property type="project" value="UniProtKB-SubCell"/>
</dbReference>
<evidence type="ECO:0000256" key="1">
    <source>
        <dbReference type="ARBA" id="ARBA00004123"/>
    </source>
</evidence>
<dbReference type="InterPro" id="IPR057980">
    <property type="entry name" value="TPR_INTS8"/>
</dbReference>
<evidence type="ECO:0000256" key="5">
    <source>
        <dbReference type="ARBA" id="ARBA00023242"/>
    </source>
</evidence>
<dbReference type="RefSeq" id="XP_036366929.1">
    <property type="nucleotide sequence ID" value="XM_036511036.1"/>
</dbReference>